<sequence>MILQIFSYYSFYLLFIFCIYYLYSNYNKKPKGFQKKKLNKHIINKGDIDKDRYSYRKIEDNIDIIIIGSGIGSLTCAGLLSRVGKKVLVLEQHYIAGGCMHSFEEKEVEHETGIHYIGKVNKSQKILNLITNEPIQWYKMGSNNKSIKTPKDTYDEIYIDNKRYCFRAGKDNFINDLSIIFPKEEENIKKYVKLVKKVASYSIFFHMKIIQSEILVYMLKLYLKYFDKEFYKYVNSSTYNIISQITNNNELISVLCGQFGDYGIPPKKSNFFIHASVVNHYLEGGYFPKGGTSIIPKKIISFIEKSGGRVLVGKKVKKILIENNKVNGVEMENGDKIKAPIVVSGVGINNTFNHLIENITPNIEKYVSLNEKIGPSTSFIYCFVNLDGKPEELELRDSNLWIYPSNKYEEVINKFEEDILNNPMPFFISSGSAKDKSWCERYPNKSSAIILTMAKKEWFSEWENEKCTNRNIEYKELKEKLAHRMLNEGLFKYYPKTKGKVLHYEVATPLSNQFYLGTQYGEGYGLNSSEERFNEIGLDLKPETPIKNLYLTGQDICTFGFAGALMGGVLTTHSILKYGSLLDIITNRNLINDIIKHENKYKNK</sequence>
<dbReference type="Pfam" id="PF13450">
    <property type="entry name" value="NAD_binding_8"/>
    <property type="match status" value="1"/>
</dbReference>
<gene>
    <name evidence="7" type="ORF">2_70</name>
</gene>
<dbReference type="SUPFAM" id="SSF51905">
    <property type="entry name" value="FAD/NAD(P)-binding domain"/>
    <property type="match status" value="1"/>
</dbReference>
<keyword evidence="5" id="KW-0520">NAD</keyword>
<organism evidence="7">
    <name type="scientific">Mimiviridae sp. ChoanoV1</name>
    <dbReference type="NCBI Taxonomy" id="2596887"/>
    <lineage>
        <taxon>Viruses</taxon>
        <taxon>Varidnaviria</taxon>
        <taxon>Bamfordvirae</taxon>
        <taxon>Nucleocytoviricota</taxon>
        <taxon>Megaviricetes</taxon>
        <taxon>Imitervirales</taxon>
        <taxon>Schizomimiviridae</taxon>
    </lineage>
</organism>
<keyword evidence="4" id="KW-0521">NADP</keyword>
<evidence type="ECO:0000256" key="5">
    <source>
        <dbReference type="ARBA" id="ARBA00023027"/>
    </source>
</evidence>
<keyword evidence="2" id="KW-0732">Signal</keyword>
<evidence type="ECO:0000256" key="3">
    <source>
        <dbReference type="ARBA" id="ARBA00022827"/>
    </source>
</evidence>
<evidence type="ECO:0000313" key="7">
    <source>
        <dbReference type="EMBL" id="QDY51998.1"/>
    </source>
</evidence>
<evidence type="ECO:0008006" key="8">
    <source>
        <dbReference type="Google" id="ProtNLM"/>
    </source>
</evidence>
<proteinExistence type="predicted"/>
<keyword evidence="3" id="KW-0274">FAD</keyword>
<reference evidence="7" key="1">
    <citation type="submission" date="2018-11" db="EMBL/GenBank/DDBJ databases">
        <title>A distinct lineage of giant viruses engineers rhodopsin photosystems in predatory marine eukaryotes.</title>
        <authorList>
            <person name="Needham D.M."/>
            <person name="Yoshizawa S."/>
            <person name="Hosaka T."/>
            <person name="Poirier C."/>
            <person name="Choi C.-J."/>
            <person name="Hehenberger E."/>
            <person name="Irwin N.A.T."/>
            <person name="Wilken S."/>
            <person name="Yung C.-M."/>
            <person name="Bachy C."/>
            <person name="Kurihara R."/>
            <person name="Nakajima Y."/>
            <person name="Kojima K."/>
            <person name="Kimura-Someya T."/>
            <person name="Leonard G."/>
            <person name="Malmstrom R.R."/>
            <person name="Mende D."/>
            <person name="Olson D.K."/>
            <person name="Sudo Y."/>
            <person name="Sudek S."/>
            <person name="Richards T.A."/>
            <person name="DeLong E.F."/>
            <person name="Keeling P.J."/>
            <person name="Santoro A.E."/>
            <person name="Shirouzu M."/>
            <person name="Iwasaki W."/>
            <person name="Worden A.Z."/>
        </authorList>
    </citation>
    <scope>NUCLEOTIDE SEQUENCE</scope>
</reference>
<dbReference type="Gene3D" id="3.50.50.60">
    <property type="entry name" value="FAD/NAD(P)-binding domain"/>
    <property type="match status" value="2"/>
</dbReference>
<dbReference type="PANTHER" id="PTHR46091:SF3">
    <property type="entry name" value="AMINE OXIDASE DOMAIN-CONTAINING PROTEIN"/>
    <property type="match status" value="1"/>
</dbReference>
<feature type="transmembrane region" description="Helical" evidence="6">
    <location>
        <begin position="6"/>
        <end position="23"/>
    </location>
</feature>
<dbReference type="EMBL" id="MK250086">
    <property type="protein sequence ID" value="QDY51998.1"/>
    <property type="molecule type" value="Genomic_DNA"/>
</dbReference>
<keyword evidence="6" id="KW-1133">Transmembrane helix</keyword>
<protein>
    <recommendedName>
        <fullName evidence="8">Flavin containing amine oxidoreductase</fullName>
    </recommendedName>
</protein>
<dbReference type="PANTHER" id="PTHR46091">
    <property type="entry name" value="BLR7054 PROTEIN"/>
    <property type="match status" value="1"/>
</dbReference>
<accession>A0A5B8IF46</accession>
<dbReference type="InterPro" id="IPR052206">
    <property type="entry name" value="Retinol_saturase"/>
</dbReference>
<evidence type="ECO:0000256" key="4">
    <source>
        <dbReference type="ARBA" id="ARBA00022857"/>
    </source>
</evidence>
<dbReference type="InterPro" id="IPR036188">
    <property type="entry name" value="FAD/NAD-bd_sf"/>
</dbReference>
<keyword evidence="6" id="KW-0812">Transmembrane</keyword>
<feature type="transmembrane region" description="Helical" evidence="6">
    <location>
        <begin position="62"/>
        <end position="80"/>
    </location>
</feature>
<keyword evidence="6" id="KW-0472">Membrane</keyword>
<evidence type="ECO:0000256" key="6">
    <source>
        <dbReference type="SAM" id="Phobius"/>
    </source>
</evidence>
<keyword evidence="1" id="KW-0285">Flavoprotein</keyword>
<evidence type="ECO:0000256" key="1">
    <source>
        <dbReference type="ARBA" id="ARBA00022630"/>
    </source>
</evidence>
<evidence type="ECO:0000256" key="2">
    <source>
        <dbReference type="ARBA" id="ARBA00022729"/>
    </source>
</evidence>
<name>A0A5B8IF46_9VIRU</name>